<keyword evidence="2" id="KW-1185">Reference proteome</keyword>
<organism evidence="1 2">
    <name type="scientific">Peronospora belbahrii</name>
    <dbReference type="NCBI Taxonomy" id="622444"/>
    <lineage>
        <taxon>Eukaryota</taxon>
        <taxon>Sar</taxon>
        <taxon>Stramenopiles</taxon>
        <taxon>Oomycota</taxon>
        <taxon>Peronosporomycetes</taxon>
        <taxon>Peronosporales</taxon>
        <taxon>Peronosporaceae</taxon>
        <taxon>Peronospora</taxon>
    </lineage>
</organism>
<evidence type="ECO:0000313" key="1">
    <source>
        <dbReference type="EMBL" id="CAH0515913.1"/>
    </source>
</evidence>
<gene>
    <name evidence="1" type="ORF">PBS001_LOCUS2603</name>
</gene>
<comment type="caution">
    <text evidence="1">The sequence shown here is derived from an EMBL/GenBank/DDBJ whole genome shotgun (WGS) entry which is preliminary data.</text>
</comment>
<reference evidence="1 2" key="1">
    <citation type="submission" date="2021-11" db="EMBL/GenBank/DDBJ databases">
        <authorList>
            <person name="Islam A."/>
            <person name="Islam S."/>
            <person name="Flora M.S."/>
            <person name="Rahman M."/>
            <person name="Ziaur R.M."/>
            <person name="Epstein J.H."/>
            <person name="Hassan M."/>
            <person name="Klassen M."/>
            <person name="Woodard K."/>
            <person name="Webb A."/>
            <person name="Webby R.J."/>
            <person name="El Zowalaty M.E."/>
        </authorList>
    </citation>
    <scope>NUCLEOTIDE SEQUENCE [LARGE SCALE GENOMIC DNA]</scope>
    <source>
        <strain evidence="1">Pbs1</strain>
    </source>
</reference>
<accession>A0ABN8CTV3</accession>
<dbReference type="Proteomes" id="UP001158986">
    <property type="component" value="Unassembled WGS sequence"/>
</dbReference>
<sequence length="128" mass="14351">MYVRTEPVAEVSSSTAGLTAKIAEFGLDEGSDAAPDVRVFLKGFQETLEREMETKIARVIDAKMSTLTQRLALSEQAILRLHKKMNTKEADVQESLNQIQQKLLQLEVQLSLFSVAKEAEQKKKNDLD</sequence>
<evidence type="ECO:0000313" key="2">
    <source>
        <dbReference type="Proteomes" id="UP001158986"/>
    </source>
</evidence>
<protein>
    <submittedName>
        <fullName evidence="1">Uncharacterized protein</fullName>
    </submittedName>
</protein>
<proteinExistence type="predicted"/>
<dbReference type="EMBL" id="CAKLCB010000146">
    <property type="protein sequence ID" value="CAH0515913.1"/>
    <property type="molecule type" value="Genomic_DNA"/>
</dbReference>
<name>A0ABN8CTV3_9STRA</name>